<protein>
    <recommendedName>
        <fullName evidence="3">DUF393 domain-containing protein</fullName>
    </recommendedName>
</protein>
<organism evidence="1 2">
    <name type="scientific">Candidatus Rhodobacter oscarellae</name>
    <dbReference type="NCBI Taxonomy" id="1675527"/>
    <lineage>
        <taxon>Bacteria</taxon>
        <taxon>Pseudomonadati</taxon>
        <taxon>Pseudomonadota</taxon>
        <taxon>Alphaproteobacteria</taxon>
        <taxon>Rhodobacterales</taxon>
        <taxon>Rhodobacter group</taxon>
        <taxon>Rhodobacter</taxon>
    </lineage>
</organism>
<dbReference type="EMBL" id="LFTY01000002">
    <property type="protein sequence ID" value="KMW56556.1"/>
    <property type="molecule type" value="Genomic_DNA"/>
</dbReference>
<accession>A0A0J9E0V1</accession>
<evidence type="ECO:0008006" key="3">
    <source>
        <dbReference type="Google" id="ProtNLM"/>
    </source>
</evidence>
<dbReference type="Pfam" id="PF04134">
    <property type="entry name" value="DCC1-like"/>
    <property type="match status" value="1"/>
</dbReference>
<dbReference type="OrthoDB" id="9785438at2"/>
<dbReference type="RefSeq" id="WP_049642426.1">
    <property type="nucleotide sequence ID" value="NZ_LFTY01000002.1"/>
</dbReference>
<reference evidence="1 2" key="1">
    <citation type="submission" date="2015-06" db="EMBL/GenBank/DDBJ databases">
        <title>Draft genome sequence of an Alphaproteobacteria species associated to the Mediterranean sponge Oscarella lobularis.</title>
        <authorList>
            <person name="Jourda C."/>
            <person name="Santini S."/>
            <person name="Claverie J.-M."/>
        </authorList>
    </citation>
    <scope>NUCLEOTIDE SEQUENCE [LARGE SCALE GENOMIC DNA]</scope>
    <source>
        <strain evidence="1">IGS</strain>
    </source>
</reference>
<name>A0A0J9E0V1_9RHOB</name>
<dbReference type="InterPro" id="IPR007263">
    <property type="entry name" value="DCC1-like"/>
</dbReference>
<sequence length="119" mass="13189">MKIVYDGECPFCSRYVAMVRLREAVKEVELVDARSDHPVVATVREAGYDLNDGMALVEDDRIIFGADCIHRLALLSTPSGVFNRANALIFSSPLLSRVLYPILRAGRNATLRILGRSPI</sequence>
<comment type="caution">
    <text evidence="1">The sequence shown here is derived from an EMBL/GenBank/DDBJ whole genome shotgun (WGS) entry which is preliminary data.</text>
</comment>
<dbReference type="GO" id="GO:0015035">
    <property type="term" value="F:protein-disulfide reductase activity"/>
    <property type="evidence" value="ECO:0007669"/>
    <property type="project" value="InterPro"/>
</dbReference>
<evidence type="ECO:0000313" key="1">
    <source>
        <dbReference type="EMBL" id="KMW56556.1"/>
    </source>
</evidence>
<dbReference type="Proteomes" id="UP000037178">
    <property type="component" value="Unassembled WGS sequence"/>
</dbReference>
<keyword evidence="2" id="KW-1185">Reference proteome</keyword>
<dbReference type="STRING" id="1675527.AIOL_001510"/>
<dbReference type="AlphaFoldDB" id="A0A0J9E0V1"/>
<gene>
    <name evidence="1" type="ORF">AIOL_001510</name>
</gene>
<evidence type="ECO:0000313" key="2">
    <source>
        <dbReference type="Proteomes" id="UP000037178"/>
    </source>
</evidence>
<dbReference type="PATRIC" id="fig|1675527.3.peg.1601"/>
<proteinExistence type="predicted"/>